<feature type="domain" description="EamA" evidence="8">
    <location>
        <begin position="34"/>
        <end position="161"/>
    </location>
</feature>
<evidence type="ECO:0000256" key="7">
    <source>
        <dbReference type="SAM" id="Phobius"/>
    </source>
</evidence>
<dbReference type="EMBL" id="JADJZA010000007">
    <property type="protein sequence ID" value="MBK9297292.1"/>
    <property type="molecule type" value="Genomic_DNA"/>
</dbReference>
<dbReference type="PANTHER" id="PTHR32322:SF2">
    <property type="entry name" value="EAMA DOMAIN-CONTAINING PROTEIN"/>
    <property type="match status" value="1"/>
</dbReference>
<evidence type="ECO:0000313" key="10">
    <source>
        <dbReference type="Proteomes" id="UP000727993"/>
    </source>
</evidence>
<dbReference type="GO" id="GO:0016020">
    <property type="term" value="C:membrane"/>
    <property type="evidence" value="ECO:0007669"/>
    <property type="project" value="UniProtKB-SubCell"/>
</dbReference>
<evidence type="ECO:0000256" key="1">
    <source>
        <dbReference type="ARBA" id="ARBA00004141"/>
    </source>
</evidence>
<feature type="transmembrane region" description="Helical" evidence="7">
    <location>
        <begin position="203"/>
        <end position="225"/>
    </location>
</feature>
<feature type="transmembrane region" description="Helical" evidence="7">
    <location>
        <begin position="146"/>
        <end position="166"/>
    </location>
</feature>
<keyword evidence="3 7" id="KW-0812">Transmembrane</keyword>
<feature type="transmembrane region" description="Helical" evidence="7">
    <location>
        <begin position="117"/>
        <end position="139"/>
    </location>
</feature>
<keyword evidence="4 7" id="KW-1133">Transmembrane helix</keyword>
<feature type="transmembrane region" description="Helical" evidence="7">
    <location>
        <begin position="92"/>
        <end position="111"/>
    </location>
</feature>
<protein>
    <submittedName>
        <fullName evidence="9">DMT family transporter</fullName>
    </submittedName>
</protein>
<dbReference type="Gene3D" id="1.10.3730.20">
    <property type="match status" value="1"/>
</dbReference>
<feature type="domain" description="EamA" evidence="8">
    <location>
        <begin position="173"/>
        <end position="306"/>
    </location>
</feature>
<evidence type="ECO:0000313" key="9">
    <source>
        <dbReference type="EMBL" id="MBK9297292.1"/>
    </source>
</evidence>
<dbReference type="PANTHER" id="PTHR32322">
    <property type="entry name" value="INNER MEMBRANE TRANSPORTER"/>
    <property type="match status" value="1"/>
</dbReference>
<accession>A0A936NE04</accession>
<comment type="caution">
    <text evidence="9">The sequence shown here is derived from an EMBL/GenBank/DDBJ whole genome shotgun (WGS) entry which is preliminary data.</text>
</comment>
<comment type="subcellular location">
    <subcellularLocation>
        <location evidence="1">Membrane</location>
        <topology evidence="1">Multi-pass membrane protein</topology>
    </subcellularLocation>
</comment>
<evidence type="ECO:0000256" key="2">
    <source>
        <dbReference type="ARBA" id="ARBA00007362"/>
    </source>
</evidence>
<dbReference type="InterPro" id="IPR000620">
    <property type="entry name" value="EamA_dom"/>
</dbReference>
<sequence length="334" mass="34756">MADPVLPDGDACRTAAGSSADEGAGHDAEPTPTGLSAAVLAVSLWGGGNVLVAAVPIDGLSLAFLRLWLAFAVYAAVMLARGVRLRREQFRTVLMGGFFFGADLITFYLALQYTSVAIAVTISALQPIGVLAAAALFFGERVTRTHLALGTVAIVGVVMVVLGAGTDRAASLTGNLWAIGALICWAGYFIGSKSARRHIDNNAYLVWINLIGGVMLTPVIAIVGLDADRAISWSGLGWVALIVAVPGSGHVIMNWAHRHTTLTATSLLTLAMPVISTALAALFLGQSVVTVQVTGIAITLAALAAVTAYNARQPALLRRVVGRVDPDRALNHRT</sequence>
<reference evidence="9 10" key="1">
    <citation type="submission" date="2020-10" db="EMBL/GenBank/DDBJ databases">
        <title>Connecting structure to function with the recovery of over 1000 high-quality activated sludge metagenome-assembled genomes encoding full-length rRNA genes using long-read sequencing.</title>
        <authorList>
            <person name="Singleton C.M."/>
            <person name="Petriglieri F."/>
            <person name="Kristensen J.M."/>
            <person name="Kirkegaard R.H."/>
            <person name="Michaelsen T.Y."/>
            <person name="Andersen M.H."/>
            <person name="Karst S.M."/>
            <person name="Dueholm M.S."/>
            <person name="Nielsen P.H."/>
            <person name="Albertsen M."/>
        </authorList>
    </citation>
    <scope>NUCLEOTIDE SEQUENCE [LARGE SCALE GENOMIC DNA]</scope>
    <source>
        <strain evidence="9">Lyne_18-Q3-R50-59_MAXAC.006</strain>
    </source>
</reference>
<gene>
    <name evidence="9" type="ORF">IPN02_10780</name>
</gene>
<feature type="transmembrane region" description="Helical" evidence="7">
    <location>
        <begin position="172"/>
        <end position="191"/>
    </location>
</feature>
<feature type="transmembrane region" description="Helical" evidence="7">
    <location>
        <begin position="231"/>
        <end position="252"/>
    </location>
</feature>
<keyword evidence="5 7" id="KW-0472">Membrane</keyword>
<organism evidence="9 10">
    <name type="scientific">Candidatus Neomicrothrix subdominans</name>
    <dbReference type="NCBI Taxonomy" id="2954438"/>
    <lineage>
        <taxon>Bacteria</taxon>
        <taxon>Bacillati</taxon>
        <taxon>Actinomycetota</taxon>
        <taxon>Acidimicrobiia</taxon>
        <taxon>Acidimicrobiales</taxon>
        <taxon>Microthrixaceae</taxon>
        <taxon>Candidatus Neomicrothrix</taxon>
    </lineage>
</organism>
<dbReference type="AlphaFoldDB" id="A0A936NE04"/>
<evidence type="ECO:0000259" key="8">
    <source>
        <dbReference type="Pfam" id="PF00892"/>
    </source>
</evidence>
<evidence type="ECO:0000256" key="3">
    <source>
        <dbReference type="ARBA" id="ARBA00022692"/>
    </source>
</evidence>
<evidence type="ECO:0000256" key="5">
    <source>
        <dbReference type="ARBA" id="ARBA00023136"/>
    </source>
</evidence>
<dbReference type="InterPro" id="IPR037185">
    <property type="entry name" value="EmrE-like"/>
</dbReference>
<proteinExistence type="inferred from homology"/>
<dbReference type="InterPro" id="IPR050638">
    <property type="entry name" value="AA-Vitamin_Transporters"/>
</dbReference>
<dbReference type="Pfam" id="PF00892">
    <property type="entry name" value="EamA"/>
    <property type="match status" value="2"/>
</dbReference>
<feature type="transmembrane region" description="Helical" evidence="7">
    <location>
        <begin position="289"/>
        <end position="309"/>
    </location>
</feature>
<feature type="transmembrane region" description="Helical" evidence="7">
    <location>
        <begin position="264"/>
        <end position="283"/>
    </location>
</feature>
<dbReference type="SUPFAM" id="SSF103481">
    <property type="entry name" value="Multidrug resistance efflux transporter EmrE"/>
    <property type="match status" value="2"/>
</dbReference>
<feature type="transmembrane region" description="Helical" evidence="7">
    <location>
        <begin position="63"/>
        <end position="80"/>
    </location>
</feature>
<evidence type="ECO:0000256" key="6">
    <source>
        <dbReference type="SAM" id="MobiDB-lite"/>
    </source>
</evidence>
<feature type="region of interest" description="Disordered" evidence="6">
    <location>
        <begin position="1"/>
        <end position="30"/>
    </location>
</feature>
<dbReference type="Proteomes" id="UP000727993">
    <property type="component" value="Unassembled WGS sequence"/>
</dbReference>
<evidence type="ECO:0000256" key="4">
    <source>
        <dbReference type="ARBA" id="ARBA00022989"/>
    </source>
</evidence>
<comment type="similarity">
    <text evidence="2">Belongs to the EamA transporter family.</text>
</comment>
<name>A0A936NE04_9ACTN</name>